<dbReference type="CDD" id="cd00609">
    <property type="entry name" value="AAT_like"/>
    <property type="match status" value="1"/>
</dbReference>
<evidence type="ECO:0000259" key="7">
    <source>
        <dbReference type="Pfam" id="PF00155"/>
    </source>
</evidence>
<dbReference type="EMBL" id="JARYGZ010000001">
    <property type="protein sequence ID" value="MDH7637624.1"/>
    <property type="molecule type" value="Genomic_DNA"/>
</dbReference>
<evidence type="ECO:0000256" key="4">
    <source>
        <dbReference type="ARBA" id="ARBA00022576"/>
    </source>
</evidence>
<dbReference type="GO" id="GO:0008483">
    <property type="term" value="F:transaminase activity"/>
    <property type="evidence" value="ECO:0007669"/>
    <property type="project" value="UniProtKB-KW"/>
</dbReference>
<evidence type="ECO:0000256" key="5">
    <source>
        <dbReference type="ARBA" id="ARBA00022679"/>
    </source>
</evidence>
<dbReference type="InterPro" id="IPR015421">
    <property type="entry name" value="PyrdxlP-dep_Trfase_major"/>
</dbReference>
<dbReference type="InterPro" id="IPR015424">
    <property type="entry name" value="PyrdxlP-dep_Trfase"/>
</dbReference>
<dbReference type="PANTHER" id="PTHR11879">
    <property type="entry name" value="ASPARTATE AMINOTRANSFERASE"/>
    <property type="match status" value="1"/>
</dbReference>
<dbReference type="InterPro" id="IPR000796">
    <property type="entry name" value="Asp_trans"/>
</dbReference>
<dbReference type="InterPro" id="IPR015422">
    <property type="entry name" value="PyrdxlP-dep_Trfase_small"/>
</dbReference>
<comment type="similarity">
    <text evidence="2">Belongs to the class-I pyridoxal-phosphate-dependent aminotransferase family.</text>
</comment>
<reference evidence="8" key="1">
    <citation type="submission" date="2023-04" db="EMBL/GenBank/DDBJ databases">
        <title>Sphingomonas sp. MAHUQ-71 isolated from rice field.</title>
        <authorList>
            <person name="Huq M.A."/>
        </authorList>
    </citation>
    <scope>NUCLEOTIDE SEQUENCE</scope>
    <source>
        <strain evidence="8">MAHUQ-71</strain>
    </source>
</reference>
<protein>
    <submittedName>
        <fullName evidence="8">Amino acid aminotransferase</fullName>
        <ecNumber evidence="8">2.6.1.-</ecNumber>
    </submittedName>
</protein>
<name>A0ABT6MYQ9_9SPHN</name>
<dbReference type="Proteomes" id="UP001160625">
    <property type="component" value="Unassembled WGS sequence"/>
</dbReference>
<evidence type="ECO:0000313" key="8">
    <source>
        <dbReference type="EMBL" id="MDH7637624.1"/>
    </source>
</evidence>
<comment type="caution">
    <text evidence="8">The sequence shown here is derived from an EMBL/GenBank/DDBJ whole genome shotgun (WGS) entry which is preliminary data.</text>
</comment>
<dbReference type="NCBIfam" id="NF006719">
    <property type="entry name" value="PRK09257.1"/>
    <property type="match status" value="1"/>
</dbReference>
<organism evidence="8 9">
    <name type="scientific">Sphingomonas oryzagri</name>
    <dbReference type="NCBI Taxonomy" id="3042314"/>
    <lineage>
        <taxon>Bacteria</taxon>
        <taxon>Pseudomonadati</taxon>
        <taxon>Pseudomonadota</taxon>
        <taxon>Alphaproteobacteria</taxon>
        <taxon>Sphingomonadales</taxon>
        <taxon>Sphingomonadaceae</taxon>
        <taxon>Sphingomonas</taxon>
    </lineage>
</organism>
<dbReference type="Gene3D" id="3.40.640.10">
    <property type="entry name" value="Type I PLP-dependent aspartate aminotransferase-like (Major domain)"/>
    <property type="match status" value="1"/>
</dbReference>
<evidence type="ECO:0000256" key="3">
    <source>
        <dbReference type="ARBA" id="ARBA00011738"/>
    </source>
</evidence>
<sequence length="400" mass="43333">MGGNPSLIECYTSLFDGLTEQPSDTLLGLISAFRSDPRPGKIDLGVGVYRDNEGRTPVLRAVKESERRLVEGQLTKAYLGAEGDVGFVEALMPVIFGLQPYGARLCGLQTPGGTGALRLAAELIARARPGARVWLGTPTWPNHSQIMASAHLAIEEYPHFDVTTQRLRFDRVMAAIEAANAGDVLLLHGCCHNPTGADFDDSQWIAIARAMASRGVLPLIDLAYQGLGRGLEEDVAGVRATLDIVGEGFIAYSCDKNFGLYRERVGALYALSRSTGQAGIVQSNLLALARANWSMPPDHGAAIVRIILEDATLAADWRTELSDMACRMREIRTLLAQAKANLAPIAHQQGMFSTLPLTPMMVARLRDEQRVYLPSSGRINIAGLTRDTVPAFVRALLWLA</sequence>
<dbReference type="RefSeq" id="WP_281042968.1">
    <property type="nucleotide sequence ID" value="NZ_JARYGZ010000001.1"/>
</dbReference>
<evidence type="ECO:0000256" key="2">
    <source>
        <dbReference type="ARBA" id="ARBA00007441"/>
    </source>
</evidence>
<dbReference type="SUPFAM" id="SSF53383">
    <property type="entry name" value="PLP-dependent transferases"/>
    <property type="match status" value="1"/>
</dbReference>
<proteinExistence type="inferred from homology"/>
<keyword evidence="5 8" id="KW-0808">Transferase</keyword>
<evidence type="ECO:0000256" key="1">
    <source>
        <dbReference type="ARBA" id="ARBA00001933"/>
    </source>
</evidence>
<keyword evidence="6" id="KW-0663">Pyridoxal phosphate</keyword>
<comment type="cofactor">
    <cofactor evidence="1">
        <name>pyridoxal 5'-phosphate</name>
        <dbReference type="ChEBI" id="CHEBI:597326"/>
    </cofactor>
</comment>
<keyword evidence="9" id="KW-1185">Reference proteome</keyword>
<dbReference type="EC" id="2.6.1.-" evidence="8"/>
<evidence type="ECO:0000256" key="6">
    <source>
        <dbReference type="ARBA" id="ARBA00022898"/>
    </source>
</evidence>
<comment type="subunit">
    <text evidence="3">Homodimer.</text>
</comment>
<accession>A0ABT6MYQ9</accession>
<keyword evidence="4 8" id="KW-0032">Aminotransferase</keyword>
<dbReference type="PRINTS" id="PR00799">
    <property type="entry name" value="TRANSAMINASE"/>
</dbReference>
<dbReference type="PANTHER" id="PTHR11879:SF22">
    <property type="entry name" value="ASPARTATE AMINOTRANSFERASE, MITOCHONDRIAL"/>
    <property type="match status" value="1"/>
</dbReference>
<evidence type="ECO:0000313" key="9">
    <source>
        <dbReference type="Proteomes" id="UP001160625"/>
    </source>
</evidence>
<feature type="domain" description="Aminotransferase class I/classII large" evidence="7">
    <location>
        <begin position="40"/>
        <end position="396"/>
    </location>
</feature>
<gene>
    <name evidence="8" type="ORF">QGN17_02665</name>
</gene>
<dbReference type="InterPro" id="IPR004839">
    <property type="entry name" value="Aminotransferase_I/II_large"/>
</dbReference>
<dbReference type="Gene3D" id="3.90.1150.10">
    <property type="entry name" value="Aspartate Aminotransferase, domain 1"/>
    <property type="match status" value="1"/>
</dbReference>
<dbReference type="Pfam" id="PF00155">
    <property type="entry name" value="Aminotran_1_2"/>
    <property type="match status" value="1"/>
</dbReference>